<dbReference type="OrthoDB" id="9801207at2"/>
<feature type="binding site" evidence="5">
    <location>
        <position position="99"/>
    </location>
    <ligand>
        <name>Zn(2+)</name>
        <dbReference type="ChEBI" id="CHEBI:29105"/>
    </ligand>
</feature>
<accession>A0A0P6X2L0</accession>
<dbReference type="GO" id="GO:0046654">
    <property type="term" value="P:tetrahydrofolate biosynthetic process"/>
    <property type="evidence" value="ECO:0007669"/>
    <property type="project" value="UniProtKB-UniRule"/>
</dbReference>
<keyword evidence="5" id="KW-0547">Nucleotide-binding</keyword>
<dbReference type="NCBIfam" id="NF006826">
    <property type="entry name" value="PRK09347.1-3"/>
    <property type="match status" value="1"/>
</dbReference>
<dbReference type="PROSITE" id="PS00859">
    <property type="entry name" value="GTP_CYCLOHYDROL_1_1"/>
    <property type="match status" value="1"/>
</dbReference>
<comment type="catalytic activity">
    <reaction evidence="1 5">
        <text>GTP + H2O = 7,8-dihydroneopterin 3'-triphosphate + formate + H(+)</text>
        <dbReference type="Rhea" id="RHEA:17473"/>
        <dbReference type="ChEBI" id="CHEBI:15377"/>
        <dbReference type="ChEBI" id="CHEBI:15378"/>
        <dbReference type="ChEBI" id="CHEBI:15740"/>
        <dbReference type="ChEBI" id="CHEBI:37565"/>
        <dbReference type="ChEBI" id="CHEBI:58462"/>
        <dbReference type="EC" id="3.5.4.16"/>
    </reaction>
</comment>
<feature type="binding site" evidence="5">
    <location>
        <position position="170"/>
    </location>
    <ligand>
        <name>Zn(2+)</name>
        <dbReference type="ChEBI" id="CHEBI:29105"/>
    </ligand>
</feature>
<dbReference type="InterPro" id="IPR043133">
    <property type="entry name" value="GTP-CH-I_C/QueF"/>
</dbReference>
<name>A0A0P6X2L0_9CHLR</name>
<keyword evidence="4 5" id="KW-0378">Hydrolase</keyword>
<dbReference type="Gene3D" id="1.10.286.10">
    <property type="match status" value="1"/>
</dbReference>
<evidence type="ECO:0000256" key="1">
    <source>
        <dbReference type="ARBA" id="ARBA00001052"/>
    </source>
</evidence>
<dbReference type="AlphaFoldDB" id="A0A0P6X2L0"/>
<evidence type="ECO:0000256" key="3">
    <source>
        <dbReference type="ARBA" id="ARBA00022563"/>
    </source>
</evidence>
<comment type="pathway">
    <text evidence="2 5">Cofactor biosynthesis; 7,8-dihydroneopterin triphosphate biosynthesis; 7,8-dihydroneopterin triphosphate from GTP: step 1/1.</text>
</comment>
<dbReference type="GO" id="GO:0005737">
    <property type="term" value="C:cytoplasm"/>
    <property type="evidence" value="ECO:0007669"/>
    <property type="project" value="TreeGrafter"/>
</dbReference>
<proteinExistence type="inferred from homology"/>
<gene>
    <name evidence="5" type="primary">folE</name>
    <name evidence="7" type="ORF">AC812_13980</name>
</gene>
<keyword evidence="5" id="KW-0479">Metal-binding</keyword>
<dbReference type="GO" id="GO:0003934">
    <property type="term" value="F:GTP cyclohydrolase I activity"/>
    <property type="evidence" value="ECO:0007669"/>
    <property type="project" value="UniProtKB-UniRule"/>
</dbReference>
<dbReference type="EMBL" id="LGHJ01000019">
    <property type="protein sequence ID" value="KPL73887.1"/>
    <property type="molecule type" value="Genomic_DNA"/>
</dbReference>
<comment type="subunit">
    <text evidence="5">Homopolymer.</text>
</comment>
<dbReference type="GO" id="GO:0006729">
    <property type="term" value="P:tetrahydrobiopterin biosynthetic process"/>
    <property type="evidence" value="ECO:0007669"/>
    <property type="project" value="TreeGrafter"/>
</dbReference>
<dbReference type="InterPro" id="IPR018234">
    <property type="entry name" value="GTP_CycHdrlase_I_CS"/>
</dbReference>
<comment type="caution">
    <text evidence="7">The sequence shown here is derived from an EMBL/GenBank/DDBJ whole genome shotgun (WGS) entry which is preliminary data.</text>
</comment>
<protein>
    <recommendedName>
        <fullName evidence="5">GTP cyclohydrolase 1</fullName>
        <ecNumber evidence="5">3.5.4.16</ecNumber>
    </recommendedName>
    <alternativeName>
        <fullName evidence="5">GTP cyclohydrolase I</fullName>
        <shortName evidence="5">GTP-CH-I</shortName>
    </alternativeName>
</protein>
<dbReference type="FunFam" id="3.30.1130.10:FF:000001">
    <property type="entry name" value="GTP cyclohydrolase 1"/>
    <property type="match status" value="1"/>
</dbReference>
<dbReference type="Proteomes" id="UP000050514">
    <property type="component" value="Unassembled WGS sequence"/>
</dbReference>
<dbReference type="NCBIfam" id="TIGR00063">
    <property type="entry name" value="folE"/>
    <property type="match status" value="1"/>
</dbReference>
<dbReference type="GO" id="GO:0006730">
    <property type="term" value="P:one-carbon metabolic process"/>
    <property type="evidence" value="ECO:0007669"/>
    <property type="project" value="UniProtKB-UniRule"/>
</dbReference>
<dbReference type="EC" id="3.5.4.16" evidence="5"/>
<comment type="similarity">
    <text evidence="5">Belongs to the GTP cyclohydrolase I family.</text>
</comment>
<evidence type="ECO:0000313" key="8">
    <source>
        <dbReference type="Proteomes" id="UP000050514"/>
    </source>
</evidence>
<reference evidence="7 8" key="1">
    <citation type="submission" date="2015-07" db="EMBL/GenBank/DDBJ databases">
        <title>Draft genome of Bellilinea caldifistulae DSM 17877.</title>
        <authorList>
            <person name="Hemp J."/>
            <person name="Ward L.M."/>
            <person name="Pace L.A."/>
            <person name="Fischer W.W."/>
        </authorList>
    </citation>
    <scope>NUCLEOTIDE SEQUENCE [LARGE SCALE GENOMIC DNA]</scope>
    <source>
        <strain evidence="7 8">GOMI-1</strain>
    </source>
</reference>
<dbReference type="FunFam" id="1.10.286.10:FF:000001">
    <property type="entry name" value="GTP cyclohydrolase 1"/>
    <property type="match status" value="1"/>
</dbReference>
<organism evidence="7 8">
    <name type="scientific">Bellilinea caldifistulae</name>
    <dbReference type="NCBI Taxonomy" id="360411"/>
    <lineage>
        <taxon>Bacteria</taxon>
        <taxon>Bacillati</taxon>
        <taxon>Chloroflexota</taxon>
        <taxon>Anaerolineae</taxon>
        <taxon>Anaerolineales</taxon>
        <taxon>Anaerolineaceae</taxon>
        <taxon>Bellilinea</taxon>
    </lineage>
</organism>
<dbReference type="Pfam" id="PF01227">
    <property type="entry name" value="GTP_cyclohydroI"/>
    <property type="match status" value="1"/>
</dbReference>
<dbReference type="InterPro" id="IPR043134">
    <property type="entry name" value="GTP-CH-I_N"/>
</dbReference>
<evidence type="ECO:0000256" key="2">
    <source>
        <dbReference type="ARBA" id="ARBA00005080"/>
    </source>
</evidence>
<sequence>MEKQLIIPGEDIYQAAELFNDGGIDYETIRQNVESILKAVGENPERDGLKRTPERVARMYEELLAGYRTDPVALVNDALFEVDYDEMVIVRDIEFYSLCEHHMLPFLGRAHVAYIPRGRVIGLSKIPRIVDMFARRLQVQERMTRQIADFLQEVLHPRGVAVVIEAIHMCSMIRGVKKHDSRMTTSSMLGAFRNNMATRMEFLDNISRSSEPLHF</sequence>
<dbReference type="PANTHER" id="PTHR11109">
    <property type="entry name" value="GTP CYCLOHYDROLASE I"/>
    <property type="match status" value="1"/>
</dbReference>
<evidence type="ECO:0000256" key="5">
    <source>
        <dbReference type="HAMAP-Rule" id="MF_00223"/>
    </source>
</evidence>
<dbReference type="PATRIC" id="fig|360411.5.peg.2494"/>
<dbReference type="STRING" id="360411.AC812_13980"/>
<evidence type="ECO:0000313" key="7">
    <source>
        <dbReference type="EMBL" id="KPL73887.1"/>
    </source>
</evidence>
<dbReference type="RefSeq" id="WP_061917614.1">
    <property type="nucleotide sequence ID" value="NZ_DF967971.1"/>
</dbReference>
<dbReference type="UniPathway" id="UPA00848">
    <property type="reaction ID" value="UER00151"/>
</dbReference>
<dbReference type="PROSITE" id="PS00860">
    <property type="entry name" value="GTP_CYCLOHYDROL_1_2"/>
    <property type="match status" value="1"/>
</dbReference>
<dbReference type="NCBIfam" id="NF006825">
    <property type="entry name" value="PRK09347.1-2"/>
    <property type="match status" value="1"/>
</dbReference>
<evidence type="ECO:0000256" key="4">
    <source>
        <dbReference type="ARBA" id="ARBA00022801"/>
    </source>
</evidence>
<feature type="binding site" evidence="5">
    <location>
        <position position="102"/>
    </location>
    <ligand>
        <name>Zn(2+)</name>
        <dbReference type="ChEBI" id="CHEBI:29105"/>
    </ligand>
</feature>
<keyword evidence="5" id="KW-0862">Zinc</keyword>
<dbReference type="GO" id="GO:0008270">
    <property type="term" value="F:zinc ion binding"/>
    <property type="evidence" value="ECO:0007669"/>
    <property type="project" value="UniProtKB-UniRule"/>
</dbReference>
<dbReference type="GO" id="GO:0005525">
    <property type="term" value="F:GTP binding"/>
    <property type="evidence" value="ECO:0007669"/>
    <property type="project" value="UniProtKB-KW"/>
</dbReference>
<dbReference type="PANTHER" id="PTHR11109:SF7">
    <property type="entry name" value="GTP CYCLOHYDROLASE 1"/>
    <property type="match status" value="1"/>
</dbReference>
<keyword evidence="5" id="KW-0342">GTP-binding</keyword>
<dbReference type="InterPro" id="IPR001474">
    <property type="entry name" value="GTP_CycHdrlase_I"/>
</dbReference>
<dbReference type="InterPro" id="IPR020602">
    <property type="entry name" value="GTP_CycHdrlase_I_dom"/>
</dbReference>
<dbReference type="HAMAP" id="MF_00223">
    <property type="entry name" value="FolE"/>
    <property type="match status" value="1"/>
</dbReference>
<keyword evidence="8" id="KW-1185">Reference proteome</keyword>
<dbReference type="Gene3D" id="3.30.1130.10">
    <property type="match status" value="1"/>
</dbReference>
<keyword evidence="3 5" id="KW-0554">One-carbon metabolism</keyword>
<dbReference type="SUPFAM" id="SSF55620">
    <property type="entry name" value="Tetrahydrobiopterin biosynthesis enzymes-like"/>
    <property type="match status" value="1"/>
</dbReference>
<evidence type="ECO:0000259" key="6">
    <source>
        <dbReference type="Pfam" id="PF01227"/>
    </source>
</evidence>
<feature type="domain" description="GTP cyclohydrolase I" evidence="6">
    <location>
        <begin position="29"/>
        <end position="206"/>
    </location>
</feature>